<protein>
    <submittedName>
        <fullName evidence="1">Uncharacterized protein</fullName>
    </submittedName>
</protein>
<proteinExistence type="predicted"/>
<reference evidence="1 2" key="1">
    <citation type="submission" date="2019-02" db="EMBL/GenBank/DDBJ databases">
        <title>Deep-cultivation of Planctomycetes and their phenomic and genomic characterization uncovers novel biology.</title>
        <authorList>
            <person name="Wiegand S."/>
            <person name="Jogler M."/>
            <person name="Boedeker C."/>
            <person name="Pinto D."/>
            <person name="Vollmers J."/>
            <person name="Rivas-Marin E."/>
            <person name="Kohn T."/>
            <person name="Peeters S.H."/>
            <person name="Heuer A."/>
            <person name="Rast P."/>
            <person name="Oberbeckmann S."/>
            <person name="Bunk B."/>
            <person name="Jeske O."/>
            <person name="Meyerdierks A."/>
            <person name="Storesund J.E."/>
            <person name="Kallscheuer N."/>
            <person name="Luecker S."/>
            <person name="Lage O.M."/>
            <person name="Pohl T."/>
            <person name="Merkel B.J."/>
            <person name="Hornburger P."/>
            <person name="Mueller R.-W."/>
            <person name="Bruemmer F."/>
            <person name="Labrenz M."/>
            <person name="Spormann A.M."/>
            <person name="Op den Camp H."/>
            <person name="Overmann J."/>
            <person name="Amann R."/>
            <person name="Jetten M.S.M."/>
            <person name="Mascher T."/>
            <person name="Medema M.H."/>
            <person name="Devos D.P."/>
            <person name="Kaster A.-K."/>
            <person name="Ovreas L."/>
            <person name="Rohde M."/>
            <person name="Galperin M.Y."/>
            <person name="Jogler C."/>
        </authorList>
    </citation>
    <scope>NUCLEOTIDE SEQUENCE [LARGE SCALE GENOMIC DNA]</scope>
    <source>
        <strain evidence="1 2">Mal33</strain>
    </source>
</reference>
<dbReference type="AlphaFoldDB" id="A0A518J113"/>
<evidence type="ECO:0000313" key="2">
    <source>
        <dbReference type="Proteomes" id="UP000316770"/>
    </source>
</evidence>
<gene>
    <name evidence="1" type="ORF">Mal33_50520</name>
</gene>
<sequence>MVARWTCYGNLSKLKQTIFLRENVITVCFPSFTKSLNSCSEYLTGDWREQAIKDDRECLDWMDQVRFGLLSALLSSDSASLTLISQYALSEPDFETGVFDRTKQDASAYRVGCRSILDTANSDPGKFSATRAKNFAFAVLAADSNDARNAQKHFASHLKHYIDREHDDRGNIQFSIDSSIFALIVQRKGIVLDLEKWRDYLIV</sequence>
<organism evidence="1 2">
    <name type="scientific">Rosistilla oblonga</name>
    <dbReference type="NCBI Taxonomy" id="2527990"/>
    <lineage>
        <taxon>Bacteria</taxon>
        <taxon>Pseudomonadati</taxon>
        <taxon>Planctomycetota</taxon>
        <taxon>Planctomycetia</taxon>
        <taxon>Pirellulales</taxon>
        <taxon>Pirellulaceae</taxon>
        <taxon>Rosistilla</taxon>
    </lineage>
</organism>
<evidence type="ECO:0000313" key="1">
    <source>
        <dbReference type="EMBL" id="QDV59027.1"/>
    </source>
</evidence>
<name>A0A518J113_9BACT</name>
<keyword evidence="2" id="KW-1185">Reference proteome</keyword>
<dbReference type="Proteomes" id="UP000316770">
    <property type="component" value="Chromosome"/>
</dbReference>
<dbReference type="EMBL" id="CP036318">
    <property type="protein sequence ID" value="QDV59027.1"/>
    <property type="molecule type" value="Genomic_DNA"/>
</dbReference>
<accession>A0A518J113</accession>